<gene>
    <name evidence="1" type="ORF">GCM10007916_22640</name>
</gene>
<dbReference type="EMBL" id="BSPQ01000010">
    <property type="protein sequence ID" value="GLS91195.1"/>
    <property type="molecule type" value="Genomic_DNA"/>
</dbReference>
<organism evidence="1 2">
    <name type="scientific">Psychromonas marina</name>
    <dbReference type="NCBI Taxonomy" id="88364"/>
    <lineage>
        <taxon>Bacteria</taxon>
        <taxon>Pseudomonadati</taxon>
        <taxon>Pseudomonadota</taxon>
        <taxon>Gammaproteobacteria</taxon>
        <taxon>Alteromonadales</taxon>
        <taxon>Psychromonadaceae</taxon>
        <taxon>Psychromonas</taxon>
    </lineage>
</organism>
<proteinExistence type="predicted"/>
<evidence type="ECO:0000313" key="1">
    <source>
        <dbReference type="EMBL" id="GLS91195.1"/>
    </source>
</evidence>
<dbReference type="RefSeq" id="WP_284204319.1">
    <property type="nucleotide sequence ID" value="NZ_BSPQ01000010.1"/>
</dbReference>
<sequence>MNVVTIKGFGRNAKCHSPESLQVMLVERYINKPVAIIQTLKSGLNKTFFVTVRDDGRLVKTYNEAEEVPLSTFTF</sequence>
<evidence type="ECO:0000313" key="2">
    <source>
        <dbReference type="Proteomes" id="UP001157353"/>
    </source>
</evidence>
<accession>A0ABQ6E1J3</accession>
<comment type="caution">
    <text evidence="1">The sequence shown here is derived from an EMBL/GenBank/DDBJ whole genome shotgun (WGS) entry which is preliminary data.</text>
</comment>
<name>A0ABQ6E1J3_9GAMM</name>
<protein>
    <submittedName>
        <fullName evidence="1">Uncharacterized protein</fullName>
    </submittedName>
</protein>
<keyword evidence="2" id="KW-1185">Reference proteome</keyword>
<dbReference type="Proteomes" id="UP001157353">
    <property type="component" value="Unassembled WGS sequence"/>
</dbReference>
<reference evidence="2" key="1">
    <citation type="journal article" date="2019" name="Int. J. Syst. Evol. Microbiol.">
        <title>The Global Catalogue of Microorganisms (GCM) 10K type strain sequencing project: providing services to taxonomists for standard genome sequencing and annotation.</title>
        <authorList>
            <consortium name="The Broad Institute Genomics Platform"/>
            <consortium name="The Broad Institute Genome Sequencing Center for Infectious Disease"/>
            <person name="Wu L."/>
            <person name="Ma J."/>
        </authorList>
    </citation>
    <scope>NUCLEOTIDE SEQUENCE [LARGE SCALE GENOMIC DNA]</scope>
    <source>
        <strain evidence="2">NBRC 103166</strain>
    </source>
</reference>